<reference evidence="2 4" key="1">
    <citation type="submission" date="2016-10" db="EMBL/GenBank/DDBJ databases">
        <title>Paenibacillus species isolates.</title>
        <authorList>
            <person name="Beno S.M."/>
        </authorList>
    </citation>
    <scope>NUCLEOTIDE SEQUENCE [LARGE SCALE GENOMIC DNA]</scope>
    <source>
        <strain evidence="1 3">FSL H7-0433</strain>
        <strain evidence="2 4">FSL H7-0604</strain>
    </source>
</reference>
<evidence type="ECO:0000313" key="2">
    <source>
        <dbReference type="EMBL" id="OMD28022.1"/>
    </source>
</evidence>
<evidence type="ECO:0000313" key="3">
    <source>
        <dbReference type="Proteomes" id="UP000187158"/>
    </source>
</evidence>
<proteinExistence type="predicted"/>
<comment type="caution">
    <text evidence="2">The sequence shown here is derived from an EMBL/GenBank/DDBJ whole genome shotgun (WGS) entry which is preliminary data.</text>
</comment>
<name>A0A1R0WLP0_9BACL</name>
<dbReference type="AlphaFoldDB" id="A0A1R0WLP0"/>
<dbReference type="Proteomes" id="UP000187465">
    <property type="component" value="Unassembled WGS sequence"/>
</dbReference>
<sequence>MKNQKIFKRIIGSIIIIAFFSNFLSVHIEASSYTTPLEQSDFKIFADVLENKIVLIDGKWYEIVFNRTTGKIISKKEIKRN</sequence>
<accession>A0A1R0WLP0</accession>
<dbReference type="RefSeq" id="WP_036677231.1">
    <property type="nucleotide sequence ID" value="NZ_MKQP01000034.1"/>
</dbReference>
<keyword evidence="3" id="KW-1185">Reference proteome</keyword>
<dbReference type="EMBL" id="MPVP01000651">
    <property type="protein sequence ID" value="OMC95423.1"/>
    <property type="molecule type" value="Genomic_DNA"/>
</dbReference>
<protein>
    <recommendedName>
        <fullName evidence="5">PepSY domain-containing protein</fullName>
    </recommendedName>
</protein>
<evidence type="ECO:0000313" key="1">
    <source>
        <dbReference type="EMBL" id="OMC95423.1"/>
    </source>
</evidence>
<dbReference type="EMBL" id="MKQP01000034">
    <property type="protein sequence ID" value="OMD28022.1"/>
    <property type="molecule type" value="Genomic_DNA"/>
</dbReference>
<evidence type="ECO:0000313" key="4">
    <source>
        <dbReference type="Proteomes" id="UP000187465"/>
    </source>
</evidence>
<gene>
    <name evidence="2" type="ORF">BJP51_02645</name>
    <name evidence="1" type="ORF">BSO21_33840</name>
</gene>
<organism evidence="2 4">
    <name type="scientific">Paenibacillus odorifer</name>
    <dbReference type="NCBI Taxonomy" id="189426"/>
    <lineage>
        <taxon>Bacteria</taxon>
        <taxon>Bacillati</taxon>
        <taxon>Bacillota</taxon>
        <taxon>Bacilli</taxon>
        <taxon>Bacillales</taxon>
        <taxon>Paenibacillaceae</taxon>
        <taxon>Paenibacillus</taxon>
    </lineage>
</organism>
<evidence type="ECO:0008006" key="5">
    <source>
        <dbReference type="Google" id="ProtNLM"/>
    </source>
</evidence>
<dbReference type="Proteomes" id="UP000187158">
    <property type="component" value="Unassembled WGS sequence"/>
</dbReference>